<dbReference type="HAMAP" id="MF_00149">
    <property type="entry name" value="DNA_mis_repair"/>
    <property type="match status" value="1"/>
</dbReference>
<name>A0A1T4LND2_9BACT</name>
<dbReference type="Gene3D" id="3.30.1370.100">
    <property type="entry name" value="MutL, C-terminal domain, regulatory subdomain"/>
    <property type="match status" value="1"/>
</dbReference>
<dbReference type="InterPro" id="IPR014790">
    <property type="entry name" value="MutL_C"/>
</dbReference>
<dbReference type="Pfam" id="PF01119">
    <property type="entry name" value="DNA_mis_repair"/>
    <property type="match status" value="1"/>
</dbReference>
<dbReference type="InterPro" id="IPR037198">
    <property type="entry name" value="MutL_C_sf"/>
</dbReference>
<feature type="region of interest" description="Disordered" evidence="6">
    <location>
        <begin position="331"/>
        <end position="356"/>
    </location>
</feature>
<evidence type="ECO:0000313" key="10">
    <source>
        <dbReference type="Proteomes" id="UP000190102"/>
    </source>
</evidence>
<feature type="domain" description="MutL C-terminal dimerisation" evidence="7">
    <location>
        <begin position="407"/>
        <end position="550"/>
    </location>
</feature>
<dbReference type="SMART" id="SM00853">
    <property type="entry name" value="MutL_C"/>
    <property type="match status" value="1"/>
</dbReference>
<evidence type="ECO:0000313" key="9">
    <source>
        <dbReference type="EMBL" id="SJZ56117.1"/>
    </source>
</evidence>
<dbReference type="InterPro" id="IPR002099">
    <property type="entry name" value="MutL/Mlh/PMS"/>
</dbReference>
<protein>
    <recommendedName>
        <fullName evidence="2 5">DNA mismatch repair protein MutL</fullName>
    </recommendedName>
</protein>
<dbReference type="InterPro" id="IPR036890">
    <property type="entry name" value="HATPase_C_sf"/>
</dbReference>
<dbReference type="InterPro" id="IPR042121">
    <property type="entry name" value="MutL_C_regsub"/>
</dbReference>
<dbReference type="InterPro" id="IPR042120">
    <property type="entry name" value="MutL_C_dimsub"/>
</dbReference>
<accession>A0A1T4LND2</accession>
<evidence type="ECO:0000256" key="6">
    <source>
        <dbReference type="SAM" id="MobiDB-lite"/>
    </source>
</evidence>
<dbReference type="Gene3D" id="3.30.565.10">
    <property type="entry name" value="Histidine kinase-like ATPase, C-terminal domain"/>
    <property type="match status" value="1"/>
</dbReference>
<dbReference type="InterPro" id="IPR020667">
    <property type="entry name" value="DNA_mismatch_repair_MutL"/>
</dbReference>
<keyword evidence="10" id="KW-1185">Reference proteome</keyword>
<keyword evidence="3 5" id="KW-0227">DNA damage</keyword>
<dbReference type="GO" id="GO:0140664">
    <property type="term" value="F:ATP-dependent DNA damage sensor activity"/>
    <property type="evidence" value="ECO:0007669"/>
    <property type="project" value="InterPro"/>
</dbReference>
<dbReference type="GO" id="GO:0016887">
    <property type="term" value="F:ATP hydrolysis activity"/>
    <property type="evidence" value="ECO:0007669"/>
    <property type="project" value="InterPro"/>
</dbReference>
<evidence type="ECO:0000259" key="7">
    <source>
        <dbReference type="SMART" id="SM00853"/>
    </source>
</evidence>
<feature type="domain" description="DNA mismatch repair protein S5" evidence="8">
    <location>
        <begin position="205"/>
        <end position="325"/>
    </location>
</feature>
<gene>
    <name evidence="5" type="primary">mutL</name>
    <name evidence="9" type="ORF">SAMN02745119_00969</name>
</gene>
<dbReference type="STRING" id="115783.SAMN02745119_00969"/>
<evidence type="ECO:0000256" key="5">
    <source>
        <dbReference type="HAMAP-Rule" id="MF_00149"/>
    </source>
</evidence>
<organism evidence="9 10">
    <name type="scientific">Trichlorobacter thiogenes</name>
    <dbReference type="NCBI Taxonomy" id="115783"/>
    <lineage>
        <taxon>Bacteria</taxon>
        <taxon>Pseudomonadati</taxon>
        <taxon>Thermodesulfobacteriota</taxon>
        <taxon>Desulfuromonadia</taxon>
        <taxon>Geobacterales</taxon>
        <taxon>Geobacteraceae</taxon>
        <taxon>Trichlorobacter</taxon>
    </lineage>
</organism>
<comment type="similarity">
    <text evidence="1 5">Belongs to the DNA mismatch repair MutL/HexB family.</text>
</comment>
<dbReference type="InterPro" id="IPR020568">
    <property type="entry name" value="Ribosomal_Su5_D2-typ_SF"/>
</dbReference>
<dbReference type="Pfam" id="PF13589">
    <property type="entry name" value="HATPase_c_3"/>
    <property type="match status" value="1"/>
</dbReference>
<dbReference type="Gene3D" id="3.30.230.10">
    <property type="match status" value="1"/>
</dbReference>
<reference evidence="10" key="1">
    <citation type="submission" date="2017-02" db="EMBL/GenBank/DDBJ databases">
        <authorList>
            <person name="Varghese N."/>
            <person name="Submissions S."/>
        </authorList>
    </citation>
    <scope>NUCLEOTIDE SEQUENCE [LARGE SCALE GENOMIC DNA]</scope>
    <source>
        <strain evidence="10">ATCC BAA-34</strain>
    </source>
</reference>
<evidence type="ECO:0000259" key="8">
    <source>
        <dbReference type="SMART" id="SM01340"/>
    </source>
</evidence>
<dbReference type="CDD" id="cd16926">
    <property type="entry name" value="HATPase_MutL-MLH-PMS-like"/>
    <property type="match status" value="1"/>
</dbReference>
<dbReference type="SUPFAM" id="SSF54211">
    <property type="entry name" value="Ribosomal protein S5 domain 2-like"/>
    <property type="match status" value="1"/>
</dbReference>
<dbReference type="Proteomes" id="UP000190102">
    <property type="component" value="Unassembled WGS sequence"/>
</dbReference>
<dbReference type="InterPro" id="IPR014721">
    <property type="entry name" value="Ribsml_uS5_D2-typ_fold_subgr"/>
</dbReference>
<dbReference type="GO" id="GO:0032300">
    <property type="term" value="C:mismatch repair complex"/>
    <property type="evidence" value="ECO:0007669"/>
    <property type="project" value="InterPro"/>
</dbReference>
<dbReference type="NCBIfam" id="TIGR00585">
    <property type="entry name" value="mutl"/>
    <property type="match status" value="1"/>
</dbReference>
<dbReference type="CDD" id="cd00782">
    <property type="entry name" value="MutL_Trans"/>
    <property type="match status" value="1"/>
</dbReference>
<dbReference type="OrthoDB" id="9763467at2"/>
<evidence type="ECO:0000256" key="1">
    <source>
        <dbReference type="ARBA" id="ARBA00006082"/>
    </source>
</evidence>
<dbReference type="InterPro" id="IPR014762">
    <property type="entry name" value="DNA_mismatch_repair_CS"/>
</dbReference>
<dbReference type="SMART" id="SM01340">
    <property type="entry name" value="DNA_mis_repair"/>
    <property type="match status" value="1"/>
</dbReference>
<dbReference type="InterPro" id="IPR013507">
    <property type="entry name" value="DNA_mismatch_S5_2-like"/>
</dbReference>
<dbReference type="SUPFAM" id="SSF118116">
    <property type="entry name" value="DNA mismatch repair protein MutL"/>
    <property type="match status" value="1"/>
</dbReference>
<evidence type="ECO:0000256" key="2">
    <source>
        <dbReference type="ARBA" id="ARBA00021975"/>
    </source>
</evidence>
<comment type="function">
    <text evidence="5">This protein is involved in the repair of mismatches in DNA. It is required for dam-dependent methyl-directed DNA mismatch repair. May act as a 'molecular matchmaker', a protein that promotes the formation of a stable complex between two or more DNA-binding proteins in an ATP-dependent manner without itself being part of a final effector complex.</text>
</comment>
<dbReference type="PANTHER" id="PTHR10073">
    <property type="entry name" value="DNA MISMATCH REPAIR PROTEIN MLH, PMS, MUTL"/>
    <property type="match status" value="1"/>
</dbReference>
<dbReference type="Pfam" id="PF08676">
    <property type="entry name" value="MutL_C"/>
    <property type="match status" value="1"/>
</dbReference>
<dbReference type="AlphaFoldDB" id="A0A1T4LND2"/>
<dbReference type="EMBL" id="FUWR01000003">
    <property type="protein sequence ID" value="SJZ56117.1"/>
    <property type="molecule type" value="Genomic_DNA"/>
</dbReference>
<dbReference type="PANTHER" id="PTHR10073:SF12">
    <property type="entry name" value="DNA MISMATCH REPAIR PROTEIN MLH1"/>
    <property type="match status" value="1"/>
</dbReference>
<dbReference type="InterPro" id="IPR038973">
    <property type="entry name" value="MutL/Mlh/Pms-like"/>
</dbReference>
<dbReference type="GO" id="GO:0006298">
    <property type="term" value="P:mismatch repair"/>
    <property type="evidence" value="ECO:0007669"/>
    <property type="project" value="UniProtKB-UniRule"/>
</dbReference>
<dbReference type="Gene3D" id="3.30.1540.20">
    <property type="entry name" value="MutL, C-terminal domain, dimerisation subdomain"/>
    <property type="match status" value="1"/>
</dbReference>
<evidence type="ECO:0000256" key="3">
    <source>
        <dbReference type="ARBA" id="ARBA00022763"/>
    </source>
</evidence>
<dbReference type="FunFam" id="3.30.565.10:FF:000003">
    <property type="entry name" value="DNA mismatch repair endonuclease MutL"/>
    <property type="match status" value="1"/>
</dbReference>
<proteinExistence type="inferred from homology"/>
<dbReference type="RefSeq" id="WP_078789249.1">
    <property type="nucleotide sequence ID" value="NZ_FUWR01000003.1"/>
</dbReference>
<sequence length="593" mass="65422">MAPRVRILSESLANKIAAGEVVERPASVVKELLENALDAGATDIRLEINAGGRRMIRLIDNGHGMSREDALLALERHATSKITSDRDLEAIATLGFRGEALPSIASVSRLRLKSRTSDSIEGTEIALEGGIVRSVTACGMAVGTDLTVEQLFFNTPARLKFLRSAETEAAHVGDLMVRMAISRPDVSFSYLNDGREALRVSPSSLQQRLQKLVARDALLFPVAGETAAARISGFLAAPSAARSTTAAMFTYINGRFVRDKVIQHAIMQAFRPILEKGRYPLVALFIELAPDEVDVNVHPTKHEVRFRRQSQVHDTIAGVLEEVLRESPWLQRREPASTAPQQQPATVQPKPNTPYQTGVQQALDRFMAAPPSAAPRVYEPATAYQPPPEQPAAATTTACGYFSSLSIIGQFRAAYILCQADDRLVIIDQHAAYERVRFEQLKAGFATGGIESQRLLLPDTLELSFSEADTVRRYLNILEPLGFELEEFGGQTWRINAVPRIVAEQDHCRLLRDLLAELAEQGSSSSFGLIRDDLLARVACHSVVRGTHPLDRRQMEELLKAMDATDFSAHCPHGRPVSHEIPLRELEKFFNRT</sequence>
<dbReference type="GO" id="GO:0030983">
    <property type="term" value="F:mismatched DNA binding"/>
    <property type="evidence" value="ECO:0007669"/>
    <property type="project" value="InterPro"/>
</dbReference>
<feature type="compositionally biased region" description="Low complexity" evidence="6">
    <location>
        <begin position="336"/>
        <end position="349"/>
    </location>
</feature>
<dbReference type="SUPFAM" id="SSF55874">
    <property type="entry name" value="ATPase domain of HSP90 chaperone/DNA topoisomerase II/histidine kinase"/>
    <property type="match status" value="1"/>
</dbReference>
<dbReference type="PROSITE" id="PS00058">
    <property type="entry name" value="DNA_MISMATCH_REPAIR_1"/>
    <property type="match status" value="1"/>
</dbReference>
<dbReference type="GO" id="GO:0005524">
    <property type="term" value="F:ATP binding"/>
    <property type="evidence" value="ECO:0007669"/>
    <property type="project" value="InterPro"/>
</dbReference>
<evidence type="ECO:0000256" key="4">
    <source>
        <dbReference type="ARBA" id="ARBA00023204"/>
    </source>
</evidence>
<keyword evidence="4 5" id="KW-0234">DNA repair</keyword>